<comment type="caution">
    <text evidence="6">The sequence shown here is derived from an EMBL/GenBank/DDBJ whole genome shotgun (WGS) entry which is preliminary data.</text>
</comment>
<keyword evidence="2" id="KW-0812">Transmembrane</keyword>
<feature type="domain" description="Bacterial phospholipase C C-terminal" evidence="4">
    <location>
        <begin position="327"/>
        <end position="397"/>
    </location>
</feature>
<dbReference type="GO" id="GO:0004629">
    <property type="term" value="F:phospholipase C activity"/>
    <property type="evidence" value="ECO:0007669"/>
    <property type="project" value="InterPro"/>
</dbReference>
<keyword evidence="2" id="KW-0472">Membrane</keyword>
<feature type="chain" id="PRO_5039477362" description="Peptidase" evidence="3">
    <location>
        <begin position="35"/>
        <end position="466"/>
    </location>
</feature>
<dbReference type="OrthoDB" id="2676146at2"/>
<dbReference type="GO" id="GO:0016042">
    <property type="term" value="P:lipid catabolic process"/>
    <property type="evidence" value="ECO:0007669"/>
    <property type="project" value="InterPro"/>
</dbReference>
<gene>
    <name evidence="6" type="ORF">SRB5_52430</name>
</gene>
<dbReference type="Pfam" id="PF05506">
    <property type="entry name" value="PLipase_C_C"/>
    <property type="match status" value="1"/>
</dbReference>
<dbReference type="NCBIfam" id="TIGR03934">
    <property type="entry name" value="TQXA_dom"/>
    <property type="match status" value="1"/>
</dbReference>
<evidence type="ECO:0000259" key="5">
    <source>
        <dbReference type="Pfam" id="PF08341"/>
    </source>
</evidence>
<evidence type="ECO:0008006" key="8">
    <source>
        <dbReference type="Google" id="ProtNLM"/>
    </source>
</evidence>
<dbReference type="Gene3D" id="1.10.150.480">
    <property type="match status" value="1"/>
</dbReference>
<organism evidence="6 7">
    <name type="scientific">Streptomyces smaragdinus</name>
    <dbReference type="NCBI Taxonomy" id="2585196"/>
    <lineage>
        <taxon>Bacteria</taxon>
        <taxon>Bacillati</taxon>
        <taxon>Actinomycetota</taxon>
        <taxon>Actinomycetes</taxon>
        <taxon>Kitasatosporales</taxon>
        <taxon>Streptomycetaceae</taxon>
        <taxon>Streptomyces</taxon>
    </lineage>
</organism>
<dbReference type="Pfam" id="PF08341">
    <property type="entry name" value="TED"/>
    <property type="match status" value="1"/>
</dbReference>
<reference evidence="6 7" key="1">
    <citation type="submission" date="2019-10" db="EMBL/GenBank/DDBJ databases">
        <title>Streptomyces smaragdinus sp. nov. and Streptomyces fabii sp. nov., isolated from the gut of fungus growing-termite Macrotermes natalensis.</title>
        <authorList>
            <person name="Schwitalla J."/>
            <person name="Benndorf R."/>
            <person name="Martin K."/>
            <person name="De Beer W."/>
            <person name="Kaster A.-K."/>
            <person name="Vollmers J."/>
            <person name="Poulsen M."/>
            <person name="Beemelmanns C."/>
        </authorList>
    </citation>
    <scope>NUCLEOTIDE SEQUENCE [LARGE SCALE GENOMIC DNA]</scope>
    <source>
        <strain evidence="6 7">RB5</strain>
    </source>
</reference>
<dbReference type="InterPro" id="IPR008475">
    <property type="entry name" value="PLipase_C_C"/>
</dbReference>
<dbReference type="EMBL" id="WEGJ01000028">
    <property type="protein sequence ID" value="MQY15065.1"/>
    <property type="molecule type" value="Genomic_DNA"/>
</dbReference>
<dbReference type="Proteomes" id="UP000466345">
    <property type="component" value="Unassembled WGS sequence"/>
</dbReference>
<feature type="region of interest" description="Disordered" evidence="1">
    <location>
        <begin position="402"/>
        <end position="432"/>
    </location>
</feature>
<dbReference type="InterPro" id="IPR013552">
    <property type="entry name" value="Thioester_dom"/>
</dbReference>
<dbReference type="RefSeq" id="WP_153455907.1">
    <property type="nucleotide sequence ID" value="NZ_WEGJ01000028.1"/>
</dbReference>
<name>A0A7K0CNK7_9ACTN</name>
<feature type="domain" description="Thioester" evidence="5">
    <location>
        <begin position="92"/>
        <end position="193"/>
    </location>
</feature>
<keyword evidence="2" id="KW-1133">Transmembrane helix</keyword>
<evidence type="ECO:0000256" key="3">
    <source>
        <dbReference type="SAM" id="SignalP"/>
    </source>
</evidence>
<keyword evidence="3" id="KW-0732">Signal</keyword>
<feature type="transmembrane region" description="Helical" evidence="2">
    <location>
        <begin position="438"/>
        <end position="457"/>
    </location>
</feature>
<sequence>MISVTGPRRSKRSARFTAAIAAAAMLGAGAIATAGPVAAQDAPPAEAGGASATLGGLKISDGAVMTNADGSKRNLSAGLFEMTTDKGGALQTYCIDFGHPTQGGAQYQEVPWAESSLHNNPDAGKIRWILQNSYPQVKDLAALASKAGAGSLTEKTAAAGTQVAIWRFSDKVNVEAKNADAEKLADYLEKSAQSTEEPGASLRLEPAAVSGKSGDKLGPITVRTDAESAAVSVSPEGAAAGVKVVDKNGAPVTSAADGAELFLDVPAGTPDGAASVTAQAQTTVPVGRAFTGVGKFAESQVQILAGSEASTVTAAASATWAKKGAIPAVTAEKNCAEGGVDVTAKNEGDEAFKFELAGESYEVLPGESRTVTVPVKEDQRYKITISGANGFQKVFEGVLDCKTTDTTPAPQPSPASAGGSGDQGGDLAETGGSSATPWIAGIAAALVVAGGAVVFVVRRKGGSASA</sequence>
<evidence type="ECO:0000256" key="2">
    <source>
        <dbReference type="SAM" id="Phobius"/>
    </source>
</evidence>
<dbReference type="AlphaFoldDB" id="A0A7K0CNK7"/>
<evidence type="ECO:0000313" key="7">
    <source>
        <dbReference type="Proteomes" id="UP000466345"/>
    </source>
</evidence>
<proteinExistence type="predicted"/>
<dbReference type="InterPro" id="IPR023849">
    <property type="entry name" value="TQXA_dom"/>
</dbReference>
<evidence type="ECO:0000313" key="6">
    <source>
        <dbReference type="EMBL" id="MQY15065.1"/>
    </source>
</evidence>
<feature type="signal peptide" evidence="3">
    <location>
        <begin position="1"/>
        <end position="34"/>
    </location>
</feature>
<evidence type="ECO:0000259" key="4">
    <source>
        <dbReference type="Pfam" id="PF05506"/>
    </source>
</evidence>
<accession>A0A7K0CNK7</accession>
<dbReference type="NCBIfam" id="NF041528">
    <property type="entry name" value="strep_LAETG"/>
    <property type="match status" value="1"/>
</dbReference>
<keyword evidence="7" id="KW-1185">Reference proteome</keyword>
<protein>
    <recommendedName>
        <fullName evidence="8">Peptidase</fullName>
    </recommendedName>
</protein>
<feature type="region of interest" description="Disordered" evidence="1">
    <location>
        <begin position="191"/>
        <end position="216"/>
    </location>
</feature>
<evidence type="ECO:0000256" key="1">
    <source>
        <dbReference type="SAM" id="MobiDB-lite"/>
    </source>
</evidence>